<proteinExistence type="predicted"/>
<name>A0ACB9H2S2_CICIN</name>
<evidence type="ECO:0000313" key="1">
    <source>
        <dbReference type="EMBL" id="KAI3790027.1"/>
    </source>
</evidence>
<gene>
    <name evidence="1" type="ORF">L2E82_02839</name>
</gene>
<organism evidence="1 2">
    <name type="scientific">Cichorium intybus</name>
    <name type="common">Chicory</name>
    <dbReference type="NCBI Taxonomy" id="13427"/>
    <lineage>
        <taxon>Eukaryota</taxon>
        <taxon>Viridiplantae</taxon>
        <taxon>Streptophyta</taxon>
        <taxon>Embryophyta</taxon>
        <taxon>Tracheophyta</taxon>
        <taxon>Spermatophyta</taxon>
        <taxon>Magnoliopsida</taxon>
        <taxon>eudicotyledons</taxon>
        <taxon>Gunneridae</taxon>
        <taxon>Pentapetalae</taxon>
        <taxon>asterids</taxon>
        <taxon>campanulids</taxon>
        <taxon>Asterales</taxon>
        <taxon>Asteraceae</taxon>
        <taxon>Cichorioideae</taxon>
        <taxon>Cichorieae</taxon>
        <taxon>Cichoriinae</taxon>
        <taxon>Cichorium</taxon>
    </lineage>
</organism>
<reference evidence="1 2" key="2">
    <citation type="journal article" date="2022" name="Mol. Ecol. Resour.">
        <title>The genomes of chicory, endive, great burdock and yacon provide insights into Asteraceae paleo-polyploidization history and plant inulin production.</title>
        <authorList>
            <person name="Fan W."/>
            <person name="Wang S."/>
            <person name="Wang H."/>
            <person name="Wang A."/>
            <person name="Jiang F."/>
            <person name="Liu H."/>
            <person name="Zhao H."/>
            <person name="Xu D."/>
            <person name="Zhang Y."/>
        </authorList>
    </citation>
    <scope>NUCLEOTIDE SEQUENCE [LARGE SCALE GENOMIC DNA]</scope>
    <source>
        <strain evidence="2">cv. Punajuju</strain>
        <tissue evidence="1">Leaves</tissue>
    </source>
</reference>
<reference evidence="2" key="1">
    <citation type="journal article" date="2022" name="Mol. Ecol. Resour.">
        <title>The genomes of chicory, endive, great burdock and yacon provide insights into Asteraceae palaeo-polyploidization history and plant inulin production.</title>
        <authorList>
            <person name="Fan W."/>
            <person name="Wang S."/>
            <person name="Wang H."/>
            <person name="Wang A."/>
            <person name="Jiang F."/>
            <person name="Liu H."/>
            <person name="Zhao H."/>
            <person name="Xu D."/>
            <person name="Zhang Y."/>
        </authorList>
    </citation>
    <scope>NUCLEOTIDE SEQUENCE [LARGE SCALE GENOMIC DNA]</scope>
    <source>
        <strain evidence="2">cv. Punajuju</strain>
    </source>
</reference>
<evidence type="ECO:0000313" key="2">
    <source>
        <dbReference type="Proteomes" id="UP001055811"/>
    </source>
</evidence>
<comment type="caution">
    <text evidence="1">The sequence shown here is derived from an EMBL/GenBank/DDBJ whole genome shotgun (WGS) entry which is preliminary data.</text>
</comment>
<keyword evidence="2" id="KW-1185">Reference proteome</keyword>
<dbReference type="EMBL" id="CM042009">
    <property type="protein sequence ID" value="KAI3790027.1"/>
    <property type="molecule type" value="Genomic_DNA"/>
</dbReference>
<sequence>MLTRGEKGGGNLEGEIMGLYSEVRMNSEMAIAERIPLVQERDDNFHGRNGDKIMSRGSLISSDHDEDDEEVEYS</sequence>
<protein>
    <submittedName>
        <fullName evidence="1">Uncharacterized protein</fullName>
    </submittedName>
</protein>
<accession>A0ACB9H2S2</accession>
<dbReference type="Proteomes" id="UP001055811">
    <property type="component" value="Linkage Group LG01"/>
</dbReference>